<dbReference type="EMBL" id="BMSL01000014">
    <property type="protein sequence ID" value="GGS50075.1"/>
    <property type="molecule type" value="Genomic_DNA"/>
</dbReference>
<evidence type="ECO:0000313" key="2">
    <source>
        <dbReference type="EMBL" id="GGS50075.1"/>
    </source>
</evidence>
<sequence length="77" mass="8380">MVPPLVVADARPPAEDLPDQDVNDPDPLGSVGGEDPCMWPFHDKRQFLIETDRSTSLSVRQAPCGEGFRRTMAGATD</sequence>
<gene>
    <name evidence="2" type="ORF">GCM10010238_44490</name>
</gene>
<evidence type="ECO:0000313" key="3">
    <source>
        <dbReference type="Proteomes" id="UP000653493"/>
    </source>
</evidence>
<dbReference type="AlphaFoldDB" id="A0A918GPN5"/>
<accession>A0A918GPN5</accession>
<dbReference type="Proteomes" id="UP000653493">
    <property type="component" value="Unassembled WGS sequence"/>
</dbReference>
<proteinExistence type="predicted"/>
<reference evidence="2" key="2">
    <citation type="submission" date="2020-09" db="EMBL/GenBank/DDBJ databases">
        <authorList>
            <person name="Sun Q."/>
            <person name="Ohkuma M."/>
        </authorList>
    </citation>
    <scope>NUCLEOTIDE SEQUENCE</scope>
    <source>
        <strain evidence="2">JCM 4234</strain>
    </source>
</reference>
<protein>
    <submittedName>
        <fullName evidence="2">Uncharacterized protein</fullName>
    </submittedName>
</protein>
<evidence type="ECO:0000256" key="1">
    <source>
        <dbReference type="SAM" id="MobiDB-lite"/>
    </source>
</evidence>
<comment type="caution">
    <text evidence="2">The sequence shown here is derived from an EMBL/GenBank/DDBJ whole genome shotgun (WGS) entry which is preliminary data.</text>
</comment>
<reference evidence="2" key="1">
    <citation type="journal article" date="2014" name="Int. J. Syst. Evol. Microbiol.">
        <title>Complete genome sequence of Corynebacterium casei LMG S-19264T (=DSM 44701T), isolated from a smear-ripened cheese.</title>
        <authorList>
            <consortium name="US DOE Joint Genome Institute (JGI-PGF)"/>
            <person name="Walter F."/>
            <person name="Albersmeier A."/>
            <person name="Kalinowski J."/>
            <person name="Ruckert C."/>
        </authorList>
    </citation>
    <scope>NUCLEOTIDE SEQUENCE</scope>
    <source>
        <strain evidence="2">JCM 4234</strain>
    </source>
</reference>
<feature type="region of interest" description="Disordered" evidence="1">
    <location>
        <begin position="1"/>
        <end position="37"/>
    </location>
</feature>
<organism evidence="2 3">
    <name type="scientific">Streptomyces griseoviridis</name>
    <dbReference type="NCBI Taxonomy" id="45398"/>
    <lineage>
        <taxon>Bacteria</taxon>
        <taxon>Bacillati</taxon>
        <taxon>Actinomycetota</taxon>
        <taxon>Actinomycetes</taxon>
        <taxon>Kitasatosporales</taxon>
        <taxon>Streptomycetaceae</taxon>
        <taxon>Streptomyces</taxon>
    </lineage>
</organism>
<name>A0A918GPN5_STRGD</name>
<keyword evidence="3" id="KW-1185">Reference proteome</keyword>